<evidence type="ECO:0000313" key="2">
    <source>
        <dbReference type="Proteomes" id="UP000429811"/>
    </source>
</evidence>
<evidence type="ECO:0000313" key="1">
    <source>
        <dbReference type="EMBL" id="MSB50572.1"/>
    </source>
</evidence>
<dbReference type="EMBL" id="WKPO01000036">
    <property type="protein sequence ID" value="MSB50572.1"/>
    <property type="molecule type" value="Genomic_DNA"/>
</dbReference>
<reference evidence="1 2" key="1">
    <citation type="journal article" date="2019" name="Nat. Med.">
        <title>A library of human gut bacterial isolates paired with longitudinal multiomics data enables mechanistic microbiome research.</title>
        <authorList>
            <person name="Poyet M."/>
            <person name="Groussin M."/>
            <person name="Gibbons S.M."/>
            <person name="Avila-Pacheco J."/>
            <person name="Jiang X."/>
            <person name="Kearney S.M."/>
            <person name="Perrotta A.R."/>
            <person name="Berdy B."/>
            <person name="Zhao S."/>
            <person name="Lieberman T.D."/>
            <person name="Swanson P.K."/>
            <person name="Smith M."/>
            <person name="Roesemann S."/>
            <person name="Alexander J.E."/>
            <person name="Rich S.A."/>
            <person name="Livny J."/>
            <person name="Vlamakis H."/>
            <person name="Clish C."/>
            <person name="Bullock K."/>
            <person name="Deik A."/>
            <person name="Scott J."/>
            <person name="Pierce K.A."/>
            <person name="Xavier R.J."/>
            <person name="Alm E.J."/>
        </authorList>
    </citation>
    <scope>NUCLEOTIDE SEQUENCE [LARGE SCALE GENOMIC DNA]</scope>
    <source>
        <strain evidence="1 2">BIOML-A5</strain>
    </source>
</reference>
<dbReference type="Proteomes" id="UP000429811">
    <property type="component" value="Unassembled WGS sequence"/>
</dbReference>
<organism evidence="1 2">
    <name type="scientific">Flavonifractor plautii</name>
    <name type="common">Fusobacterium plautii</name>
    <dbReference type="NCBI Taxonomy" id="292800"/>
    <lineage>
        <taxon>Bacteria</taxon>
        <taxon>Bacillati</taxon>
        <taxon>Bacillota</taxon>
        <taxon>Clostridia</taxon>
        <taxon>Eubacteriales</taxon>
        <taxon>Oscillospiraceae</taxon>
        <taxon>Flavonifractor</taxon>
    </lineage>
</organism>
<sequence>MQRMKTLLKDLYDCFYTPPEFSEQKQEVEECHQALIKVLEKPERRLVLRIMDAQSLMAEERSIDSFISGFELAWQLSMELNQYEKERSVSRCTARRSGALSMSGKEEAT</sequence>
<protein>
    <submittedName>
        <fullName evidence="1">Uncharacterized protein</fullName>
    </submittedName>
</protein>
<name>A0A6I2RJK4_FLAPL</name>
<dbReference type="AlphaFoldDB" id="A0A6I2RJK4"/>
<dbReference type="InterPro" id="IPR049215">
    <property type="entry name" value="DUF6809"/>
</dbReference>
<proteinExistence type="predicted"/>
<comment type="caution">
    <text evidence="1">The sequence shown here is derived from an EMBL/GenBank/DDBJ whole genome shotgun (WGS) entry which is preliminary data.</text>
</comment>
<gene>
    <name evidence="1" type="ORF">GKE90_18055</name>
</gene>
<accession>A0A6I2RJK4</accession>
<dbReference type="Pfam" id="PF20648">
    <property type="entry name" value="DUF6809"/>
    <property type="match status" value="1"/>
</dbReference>